<accession>A0A7N9DG03</accession>
<keyword evidence="2" id="KW-1185">Reference proteome</keyword>
<dbReference type="Ensembl" id="ENSMFAT00000094897.1">
    <property type="protein sequence ID" value="ENSMFAP00000064176.1"/>
    <property type="gene ID" value="ENSMFAG00000060115.1"/>
</dbReference>
<dbReference type="Proteomes" id="UP000233100">
    <property type="component" value="Chromosome 3"/>
</dbReference>
<organism evidence="1 2">
    <name type="scientific">Macaca fascicularis</name>
    <name type="common">Crab-eating macaque</name>
    <name type="synonym">Cynomolgus monkey</name>
    <dbReference type="NCBI Taxonomy" id="9541"/>
    <lineage>
        <taxon>Eukaryota</taxon>
        <taxon>Metazoa</taxon>
        <taxon>Chordata</taxon>
        <taxon>Craniata</taxon>
        <taxon>Vertebrata</taxon>
        <taxon>Euteleostomi</taxon>
        <taxon>Mammalia</taxon>
        <taxon>Eutheria</taxon>
        <taxon>Euarchontoglires</taxon>
        <taxon>Primates</taxon>
        <taxon>Haplorrhini</taxon>
        <taxon>Catarrhini</taxon>
        <taxon>Cercopithecidae</taxon>
        <taxon>Cercopithecinae</taxon>
        <taxon>Macaca</taxon>
    </lineage>
</organism>
<dbReference type="AlphaFoldDB" id="A0A7N9DG03"/>
<evidence type="ECO:0000313" key="2">
    <source>
        <dbReference type="Proteomes" id="UP000233100"/>
    </source>
</evidence>
<protein>
    <submittedName>
        <fullName evidence="1">Uncharacterized protein</fullName>
    </submittedName>
</protein>
<sequence>PCPENASQAHFFLFQLGRGQQSPAGGREGMSEPLCGVKVSWHTPVVPATNGMYTYPRLPWLKWSSHFS</sequence>
<reference evidence="1" key="3">
    <citation type="submission" date="2025-09" db="UniProtKB">
        <authorList>
            <consortium name="Ensembl"/>
        </authorList>
    </citation>
    <scope>IDENTIFICATION</scope>
</reference>
<reference evidence="1" key="2">
    <citation type="submission" date="2025-08" db="UniProtKB">
        <authorList>
            <consortium name="Ensembl"/>
        </authorList>
    </citation>
    <scope>IDENTIFICATION</scope>
</reference>
<evidence type="ECO:0000313" key="1">
    <source>
        <dbReference type="Ensembl" id="ENSMFAP00000064176.1"/>
    </source>
</evidence>
<proteinExistence type="predicted"/>
<reference evidence="1 2" key="1">
    <citation type="submission" date="2013-03" db="EMBL/GenBank/DDBJ databases">
        <authorList>
            <person name="Warren W."/>
            <person name="Wilson R.K."/>
        </authorList>
    </citation>
    <scope>NUCLEOTIDE SEQUENCE</scope>
</reference>
<name>A0A7N9DG03_MACFA</name>